<evidence type="ECO:0000256" key="3">
    <source>
        <dbReference type="ARBA" id="ARBA00023180"/>
    </source>
</evidence>
<dbReference type="EMBL" id="CM002871">
    <property type="protein sequence ID" value="KFK38396.1"/>
    <property type="molecule type" value="Genomic_DNA"/>
</dbReference>
<protein>
    <recommendedName>
        <fullName evidence="6">COBRA-like protein</fullName>
    </recommendedName>
</protein>
<evidence type="ECO:0000313" key="5">
    <source>
        <dbReference type="Proteomes" id="UP000029120"/>
    </source>
</evidence>
<sequence>MFVYLEACFGFNGDDNIEIVWDITSYTTDGYEATVSIKNNELYRSIPEPGWELGWLWFEEEIIWSIVGAKTTKQGDCSVFEDTDVPQCCLNNPTIVDLPVATRDDLRVPNCCKGGVISAKSSTSFQMIVGRVGTEAIPPQSLTLIAPASEYECDSLTETTKSPNSEMTWKTICTHLDANQQNQNRSNITKSPTQD</sequence>
<gene>
    <name evidence="4" type="ordered locus">AALP_Aa3g107800</name>
</gene>
<name>A0A087H8E4_ARAAL</name>
<evidence type="ECO:0000256" key="1">
    <source>
        <dbReference type="ARBA" id="ARBA00005507"/>
    </source>
</evidence>
<dbReference type="GO" id="GO:0052324">
    <property type="term" value="P:plant-type cell wall cellulose biosynthetic process"/>
    <property type="evidence" value="ECO:0007669"/>
    <property type="project" value="TreeGrafter"/>
</dbReference>
<evidence type="ECO:0000313" key="4">
    <source>
        <dbReference type="EMBL" id="KFK38396.1"/>
    </source>
</evidence>
<keyword evidence="2" id="KW-0732">Signal</keyword>
<dbReference type="GO" id="GO:0010215">
    <property type="term" value="P:cellulose microfibril organization"/>
    <property type="evidence" value="ECO:0007669"/>
    <property type="project" value="InterPro"/>
</dbReference>
<dbReference type="InterPro" id="IPR006918">
    <property type="entry name" value="COBRA_pln"/>
</dbReference>
<dbReference type="Gramene" id="KFK38396">
    <property type="protein sequence ID" value="KFK38396"/>
    <property type="gene ID" value="AALP_AA3G107800"/>
</dbReference>
<dbReference type="Pfam" id="PF04833">
    <property type="entry name" value="COBRA"/>
    <property type="match status" value="1"/>
</dbReference>
<evidence type="ECO:0008006" key="6">
    <source>
        <dbReference type="Google" id="ProtNLM"/>
    </source>
</evidence>
<dbReference type="OrthoDB" id="10439943at2759"/>
<comment type="similarity">
    <text evidence="1">Belongs to the COBRA family.</text>
</comment>
<dbReference type="Proteomes" id="UP000029120">
    <property type="component" value="Chromosome 3"/>
</dbReference>
<proteinExistence type="inferred from homology"/>
<dbReference type="AlphaFoldDB" id="A0A087H8E4"/>
<dbReference type="PANTHER" id="PTHR31673">
    <property type="entry name" value="PROTEIN COBRA"/>
    <property type="match status" value="1"/>
</dbReference>
<reference evidence="5" key="1">
    <citation type="journal article" date="2015" name="Nat. Plants">
        <title>Genome expansion of Arabis alpina linked with retrotransposition and reduced symmetric DNA methylation.</title>
        <authorList>
            <person name="Willing E.M."/>
            <person name="Rawat V."/>
            <person name="Mandakova T."/>
            <person name="Maumus F."/>
            <person name="James G.V."/>
            <person name="Nordstroem K.J."/>
            <person name="Becker C."/>
            <person name="Warthmann N."/>
            <person name="Chica C."/>
            <person name="Szarzynska B."/>
            <person name="Zytnicki M."/>
            <person name="Albani M.C."/>
            <person name="Kiefer C."/>
            <person name="Bergonzi S."/>
            <person name="Castaings L."/>
            <person name="Mateos J.L."/>
            <person name="Berns M.C."/>
            <person name="Bujdoso N."/>
            <person name="Piofczyk T."/>
            <person name="de Lorenzo L."/>
            <person name="Barrero-Sicilia C."/>
            <person name="Mateos I."/>
            <person name="Piednoel M."/>
            <person name="Hagmann J."/>
            <person name="Chen-Min-Tao R."/>
            <person name="Iglesias-Fernandez R."/>
            <person name="Schuster S.C."/>
            <person name="Alonso-Blanco C."/>
            <person name="Roudier F."/>
            <person name="Carbonero P."/>
            <person name="Paz-Ares J."/>
            <person name="Davis S.J."/>
            <person name="Pecinka A."/>
            <person name="Quesneville H."/>
            <person name="Colot V."/>
            <person name="Lysak M.A."/>
            <person name="Weigel D."/>
            <person name="Coupland G."/>
            <person name="Schneeberger K."/>
        </authorList>
    </citation>
    <scope>NUCLEOTIDE SEQUENCE [LARGE SCALE GENOMIC DNA]</scope>
    <source>
        <strain evidence="5">cv. Pajares</strain>
    </source>
</reference>
<keyword evidence="5" id="KW-1185">Reference proteome</keyword>
<dbReference type="eggNOG" id="ENOG502QTGW">
    <property type="taxonomic scope" value="Eukaryota"/>
</dbReference>
<dbReference type="PANTHER" id="PTHR31673:SF3">
    <property type="entry name" value="COBRA-LIKE PROTEIN 4"/>
    <property type="match status" value="1"/>
</dbReference>
<dbReference type="GO" id="GO:0005886">
    <property type="term" value="C:plasma membrane"/>
    <property type="evidence" value="ECO:0007669"/>
    <property type="project" value="TreeGrafter"/>
</dbReference>
<accession>A0A087H8E4</accession>
<organism evidence="4 5">
    <name type="scientific">Arabis alpina</name>
    <name type="common">Alpine rock-cress</name>
    <dbReference type="NCBI Taxonomy" id="50452"/>
    <lineage>
        <taxon>Eukaryota</taxon>
        <taxon>Viridiplantae</taxon>
        <taxon>Streptophyta</taxon>
        <taxon>Embryophyta</taxon>
        <taxon>Tracheophyta</taxon>
        <taxon>Spermatophyta</taxon>
        <taxon>Magnoliopsida</taxon>
        <taxon>eudicotyledons</taxon>
        <taxon>Gunneridae</taxon>
        <taxon>Pentapetalae</taxon>
        <taxon>rosids</taxon>
        <taxon>malvids</taxon>
        <taxon>Brassicales</taxon>
        <taxon>Brassicaceae</taxon>
        <taxon>Arabideae</taxon>
        <taxon>Arabis</taxon>
    </lineage>
</organism>
<evidence type="ECO:0000256" key="2">
    <source>
        <dbReference type="ARBA" id="ARBA00022729"/>
    </source>
</evidence>
<keyword evidence="3" id="KW-0325">Glycoprotein</keyword>